<evidence type="ECO:0000313" key="3">
    <source>
        <dbReference type="Proteomes" id="UP000197781"/>
    </source>
</evidence>
<dbReference type="KEGG" id="bfm:BP422_13880"/>
<dbReference type="Gene3D" id="3.10.180.10">
    <property type="entry name" value="2,3-Dihydroxybiphenyl 1,2-Dioxygenase, domain 1"/>
    <property type="match status" value="1"/>
</dbReference>
<dbReference type="InterPro" id="IPR004360">
    <property type="entry name" value="Glyas_Fos-R_dOase_dom"/>
</dbReference>
<dbReference type="InterPro" id="IPR029068">
    <property type="entry name" value="Glyas_Bleomycin-R_OHBP_Dase"/>
</dbReference>
<protein>
    <submittedName>
        <fullName evidence="2">Glyoxalase</fullName>
    </submittedName>
</protein>
<dbReference type="RefSeq" id="WP_088908292.1">
    <property type="nucleotide sequence ID" value="NZ_CP018145.1"/>
</dbReference>
<dbReference type="Proteomes" id="UP000197781">
    <property type="component" value="Chromosome"/>
</dbReference>
<accession>A0A220MHW6</accession>
<evidence type="ECO:0000313" key="2">
    <source>
        <dbReference type="EMBL" id="ASJ54553.1"/>
    </source>
</evidence>
<sequence>MTTTSPLLPQIGAIFVAVSDIERARDWYCRLLGIPADGEIMFGHLYCIPLQSGLTLVLDSKIFPKRITDDAPLFHFNTQDIEASYAFLKESGVEVVVPIQHGHWFNFRDPDGNLIMVSQC</sequence>
<feature type="domain" description="Glyoxalase/fosfomycin resistance/dioxygenase" evidence="1">
    <location>
        <begin position="11"/>
        <end position="117"/>
    </location>
</feature>
<dbReference type="EMBL" id="CP018145">
    <property type="protein sequence ID" value="ASJ54553.1"/>
    <property type="molecule type" value="Genomic_DNA"/>
</dbReference>
<gene>
    <name evidence="2" type="ORF">BP422_13880</name>
</gene>
<dbReference type="AlphaFoldDB" id="A0A220MHW6"/>
<reference evidence="2 3" key="1">
    <citation type="submission" date="2016-11" db="EMBL/GenBank/DDBJ databases">
        <authorList>
            <person name="Jaros S."/>
            <person name="Januszkiewicz K."/>
            <person name="Wedrychowicz H."/>
        </authorList>
    </citation>
    <scope>NUCLEOTIDE SEQUENCE [LARGE SCALE GENOMIC DNA]</scope>
    <source>
        <strain evidence="2 3">NF2</strain>
    </source>
</reference>
<proteinExistence type="predicted"/>
<dbReference type="SUPFAM" id="SSF54593">
    <property type="entry name" value="Glyoxalase/Bleomycin resistance protein/Dihydroxybiphenyl dioxygenase"/>
    <property type="match status" value="1"/>
</dbReference>
<organism evidence="2 3">
    <name type="scientific">Brevibacillus formosus</name>
    <dbReference type="NCBI Taxonomy" id="54913"/>
    <lineage>
        <taxon>Bacteria</taxon>
        <taxon>Bacillati</taxon>
        <taxon>Bacillota</taxon>
        <taxon>Bacilli</taxon>
        <taxon>Bacillales</taxon>
        <taxon>Paenibacillaceae</taxon>
        <taxon>Brevibacillus</taxon>
    </lineage>
</organism>
<dbReference type="Pfam" id="PF00903">
    <property type="entry name" value="Glyoxalase"/>
    <property type="match status" value="1"/>
</dbReference>
<name>A0A220MHW6_9BACL</name>
<evidence type="ECO:0000259" key="1">
    <source>
        <dbReference type="Pfam" id="PF00903"/>
    </source>
</evidence>